<sequence>FVMELLSNEYYLVGPVVQPIKRNGCSLDCKDLKSPREESRRTFIVDRPEDSELIFHSTRISADERDDADRRREFDTDVSDIQDYRRRRDIEMEQRNNYAEPIPGPSRKVLRVPSLDPARNAKKARVEDQRVERADEKEDETTTEEEDMDCICNAEVVTRDELSRIRPPDRSRVIRNGRRRNDAEENEEDIKERIKDDEEDEEERVEEEDEDTEDSIYDELRTQVPRRRTAARERELRRTPIFRETRSMFFCKSVGINNPDCKPYISASRM</sequence>
<evidence type="ECO:0000313" key="3">
    <source>
        <dbReference type="Proteomes" id="UP000078492"/>
    </source>
</evidence>
<feature type="region of interest" description="Disordered" evidence="1">
    <location>
        <begin position="95"/>
        <end position="147"/>
    </location>
</feature>
<feature type="non-terminal residue" evidence="2">
    <location>
        <position position="1"/>
    </location>
</feature>
<gene>
    <name evidence="2" type="ORF">ALC57_18538</name>
</gene>
<keyword evidence="3" id="KW-1185">Reference proteome</keyword>
<organism evidence="2 3">
    <name type="scientific">Trachymyrmex cornetzi</name>
    <dbReference type="NCBI Taxonomy" id="471704"/>
    <lineage>
        <taxon>Eukaryota</taxon>
        <taxon>Metazoa</taxon>
        <taxon>Ecdysozoa</taxon>
        <taxon>Arthropoda</taxon>
        <taxon>Hexapoda</taxon>
        <taxon>Insecta</taxon>
        <taxon>Pterygota</taxon>
        <taxon>Neoptera</taxon>
        <taxon>Endopterygota</taxon>
        <taxon>Hymenoptera</taxon>
        <taxon>Apocrita</taxon>
        <taxon>Aculeata</taxon>
        <taxon>Formicoidea</taxon>
        <taxon>Formicidae</taxon>
        <taxon>Myrmicinae</taxon>
        <taxon>Trachymyrmex</taxon>
    </lineage>
</organism>
<feature type="compositionally biased region" description="Basic and acidic residues" evidence="1">
    <location>
        <begin position="124"/>
        <end position="136"/>
    </location>
</feature>
<feature type="region of interest" description="Disordered" evidence="1">
    <location>
        <begin position="175"/>
        <end position="233"/>
    </location>
</feature>
<name>A0A151IRM1_9HYME</name>
<proteinExistence type="predicted"/>
<protein>
    <submittedName>
        <fullName evidence="2">Uncharacterized protein</fullName>
    </submittedName>
</protein>
<accession>A0A151IRM1</accession>
<dbReference type="AlphaFoldDB" id="A0A151IRM1"/>
<feature type="compositionally biased region" description="Acidic residues" evidence="1">
    <location>
        <begin position="197"/>
        <end position="217"/>
    </location>
</feature>
<feature type="compositionally biased region" description="Acidic residues" evidence="1">
    <location>
        <begin position="137"/>
        <end position="147"/>
    </location>
</feature>
<reference evidence="2 3" key="1">
    <citation type="submission" date="2015-09" db="EMBL/GenBank/DDBJ databases">
        <title>Trachymyrmex cornetzi WGS genome.</title>
        <authorList>
            <person name="Nygaard S."/>
            <person name="Hu H."/>
            <person name="Boomsma J."/>
            <person name="Zhang G."/>
        </authorList>
    </citation>
    <scope>NUCLEOTIDE SEQUENCE [LARGE SCALE GENOMIC DNA]</scope>
    <source>
        <strain evidence="2">Tcor2-1</strain>
        <tissue evidence="2">Whole body</tissue>
    </source>
</reference>
<dbReference type="EMBL" id="KQ981122">
    <property type="protein sequence ID" value="KYN09342.1"/>
    <property type="molecule type" value="Genomic_DNA"/>
</dbReference>
<evidence type="ECO:0000256" key="1">
    <source>
        <dbReference type="SAM" id="MobiDB-lite"/>
    </source>
</evidence>
<evidence type="ECO:0000313" key="2">
    <source>
        <dbReference type="EMBL" id="KYN09342.1"/>
    </source>
</evidence>
<dbReference type="Proteomes" id="UP000078492">
    <property type="component" value="Unassembled WGS sequence"/>
</dbReference>